<keyword evidence="3" id="KW-1185">Reference proteome</keyword>
<dbReference type="AlphaFoldDB" id="A0AAU0BEK6"/>
<evidence type="ECO:0000313" key="2">
    <source>
        <dbReference type="EMBL" id="WOB50327.1"/>
    </source>
</evidence>
<dbReference type="InterPro" id="IPR036291">
    <property type="entry name" value="NAD(P)-bd_dom_sf"/>
</dbReference>
<dbReference type="Gene3D" id="3.90.25.10">
    <property type="entry name" value="UDP-galactose 4-epimerase, domain 1"/>
    <property type="match status" value="1"/>
</dbReference>
<sequence>MKIGVSGAGGQLGRAVLQEITARHPEVDLVGISRSPDALPAEVEARQGDYDRPETLPRGYAGLDQLLLIPSSDLRRGVRAAQNIAAIDAAIAAGVKHIVLLSALGTRQQEEPAVGASYWVGEQHLIKNAPSWTILRLSYYAEAFAQEAQASAASGALVGLGESRVSYVSRGDIAAAAAGVLTSEGHTGAIYAMTGPERLTSAQRSAAATSFAGKHVGFAVVTETQLREGMKQSGLPEEVVDAVISIQRDFVSGAFDVVTGDVEHLSGHVPKTLEQVLHALSTGTLPA</sequence>
<feature type="domain" description="NAD(P)-binding" evidence="1">
    <location>
        <begin position="7"/>
        <end position="183"/>
    </location>
</feature>
<dbReference type="PANTHER" id="PTHR47129:SF1">
    <property type="entry name" value="NMRA-LIKE DOMAIN-CONTAINING PROTEIN"/>
    <property type="match status" value="1"/>
</dbReference>
<dbReference type="Gene3D" id="3.40.50.720">
    <property type="entry name" value="NAD(P)-binding Rossmann-like Domain"/>
    <property type="match status" value="1"/>
</dbReference>
<dbReference type="InterPro" id="IPR052718">
    <property type="entry name" value="NmrA-type_oxidoreductase"/>
</dbReference>
<gene>
    <name evidence="2" type="ORF">NYR97_02590</name>
</gene>
<dbReference type="InterPro" id="IPR016040">
    <property type="entry name" value="NAD(P)-bd_dom"/>
</dbReference>
<accession>A0AAU0BEK6</accession>
<organism evidence="2 3">
    <name type="scientific">Xanthomonas hydrangeae</name>
    <dbReference type="NCBI Taxonomy" id="2775159"/>
    <lineage>
        <taxon>Bacteria</taxon>
        <taxon>Pseudomonadati</taxon>
        <taxon>Pseudomonadota</taxon>
        <taxon>Gammaproteobacteria</taxon>
        <taxon>Lysobacterales</taxon>
        <taxon>Lysobacteraceae</taxon>
        <taxon>Xanthomonas</taxon>
    </lineage>
</organism>
<dbReference type="PANTHER" id="PTHR47129">
    <property type="entry name" value="QUINONE OXIDOREDUCTASE 2"/>
    <property type="match status" value="1"/>
</dbReference>
<evidence type="ECO:0000259" key="1">
    <source>
        <dbReference type="Pfam" id="PF13460"/>
    </source>
</evidence>
<dbReference type="RefSeq" id="WP_316696574.1">
    <property type="nucleotide sequence ID" value="NZ_CP103836.1"/>
</dbReference>
<dbReference type="Pfam" id="PF13460">
    <property type="entry name" value="NAD_binding_10"/>
    <property type="match status" value="1"/>
</dbReference>
<dbReference type="Proteomes" id="UP001302716">
    <property type="component" value="Chromosome"/>
</dbReference>
<proteinExistence type="predicted"/>
<protein>
    <submittedName>
        <fullName evidence="2">NAD(P)H-binding protein</fullName>
    </submittedName>
</protein>
<dbReference type="EMBL" id="CP103836">
    <property type="protein sequence ID" value="WOB50327.1"/>
    <property type="molecule type" value="Genomic_DNA"/>
</dbReference>
<name>A0AAU0BEK6_9XANT</name>
<dbReference type="SUPFAM" id="SSF51735">
    <property type="entry name" value="NAD(P)-binding Rossmann-fold domains"/>
    <property type="match status" value="1"/>
</dbReference>
<reference evidence="2 3" key="1">
    <citation type="submission" date="2022-08" db="EMBL/GenBank/DDBJ databases">
        <title>Whole genome sequencing-based tracing of a 2022 introduction and outbreak of Xanthomonas hortorum pv. pelargonii.</title>
        <authorList>
            <person name="Iruegas-Bocardo F."/>
            <person name="Weisberg A.K."/>
            <person name="Riutta E.R."/>
            <person name="Kilday K."/>
            <person name="Bonkowski J.C."/>
            <person name="Creswell T."/>
            <person name="Daughtrey M.L."/>
            <person name="Rane K."/>
            <person name="Grunwald N.J."/>
            <person name="Chang J.H."/>
            <person name="Putnam M.L."/>
        </authorList>
    </citation>
    <scope>NUCLEOTIDE SEQUENCE [LARGE SCALE GENOMIC DNA]</scope>
    <source>
        <strain evidence="2 3">22-323</strain>
    </source>
</reference>
<evidence type="ECO:0000313" key="3">
    <source>
        <dbReference type="Proteomes" id="UP001302716"/>
    </source>
</evidence>